<evidence type="ECO:0000259" key="3">
    <source>
        <dbReference type="Pfam" id="PF19890"/>
    </source>
</evidence>
<evidence type="ECO:0000256" key="1">
    <source>
        <dbReference type="ARBA" id="ARBA00023098"/>
    </source>
</evidence>
<dbReference type="InterPro" id="IPR045943">
    <property type="entry name" value="DUF6363"/>
</dbReference>
<evidence type="ECO:0000313" key="4">
    <source>
        <dbReference type="EMBL" id="MBP2025477.1"/>
    </source>
</evidence>
<name>A0ABS4KCI7_9FIRM</name>
<proteinExistence type="predicted"/>
<dbReference type="EMBL" id="JAGGLJ010000008">
    <property type="protein sequence ID" value="MBP2025477.1"/>
    <property type="molecule type" value="Genomic_DNA"/>
</dbReference>
<feature type="domain" description="PNPLA" evidence="2">
    <location>
        <begin position="42"/>
        <end position="105"/>
    </location>
</feature>
<dbReference type="SUPFAM" id="SSF52151">
    <property type="entry name" value="FabD/lysophospholipase-like"/>
    <property type="match status" value="1"/>
</dbReference>
<dbReference type="InterPro" id="IPR037483">
    <property type="entry name" value="YjjU-like"/>
</dbReference>
<sequence length="212" mass="24353">MSLRNFIKKKSYIDLDYVYSTLSDSNGENPLNYKYLIKNPMDVFIVATEANNAKAIYFNKNDMKQDDYTILKASSAIPLVCNPYYINDKTYFDGGISDPIPFQKAFELGCDKLVVILTKPKNYIRNPRQDIRIARLISKTYPNTAKKLAKRAYLYNKQLSILKKLEEENKIIIISPNDTAGVKTLTKNTNSLKTLYLKGYNDGKKVNNFLNM</sequence>
<evidence type="ECO:0000259" key="2">
    <source>
        <dbReference type="Pfam" id="PF01734"/>
    </source>
</evidence>
<keyword evidence="5" id="KW-1185">Reference proteome</keyword>
<feature type="domain" description="DUF6363" evidence="3">
    <location>
        <begin position="141"/>
        <end position="205"/>
    </location>
</feature>
<keyword evidence="1" id="KW-0443">Lipid metabolism</keyword>
<dbReference type="InterPro" id="IPR016035">
    <property type="entry name" value="Acyl_Trfase/lysoPLipase"/>
</dbReference>
<accession>A0ABS4KCI7</accession>
<dbReference type="InterPro" id="IPR002641">
    <property type="entry name" value="PNPLA_dom"/>
</dbReference>
<organism evidence="4 5">
    <name type="scientific">Peptoniphilus stercorisuis</name>
    <dbReference type="NCBI Taxonomy" id="1436965"/>
    <lineage>
        <taxon>Bacteria</taxon>
        <taxon>Bacillati</taxon>
        <taxon>Bacillota</taxon>
        <taxon>Tissierellia</taxon>
        <taxon>Tissierellales</taxon>
        <taxon>Peptoniphilaceae</taxon>
        <taxon>Peptoniphilus</taxon>
    </lineage>
</organism>
<dbReference type="CDD" id="cd07208">
    <property type="entry name" value="Pat_hypo_Ecoli_yjju_like"/>
    <property type="match status" value="1"/>
</dbReference>
<dbReference type="Pfam" id="PF01734">
    <property type="entry name" value="Patatin"/>
    <property type="match status" value="1"/>
</dbReference>
<comment type="caution">
    <text evidence="4">The sequence shown here is derived from an EMBL/GenBank/DDBJ whole genome shotgun (WGS) entry which is preliminary data.</text>
</comment>
<gene>
    <name evidence="4" type="ORF">J2Z71_001010</name>
</gene>
<dbReference type="Pfam" id="PF19890">
    <property type="entry name" value="DUF6363"/>
    <property type="match status" value="1"/>
</dbReference>
<reference evidence="4 5" key="1">
    <citation type="submission" date="2021-03" db="EMBL/GenBank/DDBJ databases">
        <title>Genomic Encyclopedia of Type Strains, Phase IV (KMG-IV): sequencing the most valuable type-strain genomes for metagenomic binning, comparative biology and taxonomic classification.</title>
        <authorList>
            <person name="Goeker M."/>
        </authorList>
    </citation>
    <scope>NUCLEOTIDE SEQUENCE [LARGE SCALE GENOMIC DNA]</scope>
    <source>
        <strain evidence="4 5">DSM 27563</strain>
    </source>
</reference>
<evidence type="ECO:0000313" key="5">
    <source>
        <dbReference type="Proteomes" id="UP001519306"/>
    </source>
</evidence>
<protein>
    <submittedName>
        <fullName evidence="4">Patatin/cPLA2 family phospholipase</fullName>
    </submittedName>
</protein>
<dbReference type="Gene3D" id="3.40.1090.10">
    <property type="entry name" value="Cytosolic phospholipase A2 catalytic domain"/>
    <property type="match status" value="1"/>
</dbReference>
<dbReference type="Proteomes" id="UP001519306">
    <property type="component" value="Unassembled WGS sequence"/>
</dbReference>